<dbReference type="OrthoDB" id="74360at2759"/>
<keyword evidence="2" id="KW-0285">Flavoprotein</keyword>
<dbReference type="SUPFAM" id="SSF51905">
    <property type="entry name" value="FAD/NAD(P)-binding domain"/>
    <property type="match status" value="2"/>
</dbReference>
<name>Q2GQ66_CHAGB</name>
<feature type="compositionally biased region" description="Pro residues" evidence="5">
    <location>
        <begin position="43"/>
        <end position="57"/>
    </location>
</feature>
<dbReference type="PANTHER" id="PTHR42877:SF10">
    <property type="entry name" value="L-ORNITHINE N(5)-OXYGENASE"/>
    <property type="match status" value="1"/>
</dbReference>
<accession>Q2GQ66</accession>
<feature type="region of interest" description="Disordered" evidence="5">
    <location>
        <begin position="643"/>
        <end position="670"/>
    </location>
</feature>
<proteinExistence type="inferred from homology"/>
<evidence type="ECO:0000313" key="7">
    <source>
        <dbReference type="Proteomes" id="UP000001056"/>
    </source>
</evidence>
<keyword evidence="3" id="KW-0274">FAD</keyword>
<organism evidence="6 7">
    <name type="scientific">Chaetomium globosum (strain ATCC 6205 / CBS 148.51 / DSM 1962 / NBRC 6347 / NRRL 1970)</name>
    <name type="common">Soil fungus</name>
    <dbReference type="NCBI Taxonomy" id="306901"/>
    <lineage>
        <taxon>Eukaryota</taxon>
        <taxon>Fungi</taxon>
        <taxon>Dikarya</taxon>
        <taxon>Ascomycota</taxon>
        <taxon>Pezizomycotina</taxon>
        <taxon>Sordariomycetes</taxon>
        <taxon>Sordariomycetidae</taxon>
        <taxon>Sordariales</taxon>
        <taxon>Chaetomiaceae</taxon>
        <taxon>Chaetomium</taxon>
    </lineage>
</organism>
<dbReference type="Proteomes" id="UP000001056">
    <property type="component" value="Unassembled WGS sequence"/>
</dbReference>
<dbReference type="AlphaFoldDB" id="Q2GQ66"/>
<dbReference type="eggNOG" id="KOG1399">
    <property type="taxonomic scope" value="Eukaryota"/>
</dbReference>
<evidence type="ECO:0000256" key="3">
    <source>
        <dbReference type="ARBA" id="ARBA00022827"/>
    </source>
</evidence>
<comment type="similarity">
    <text evidence="1">Belongs to the FAD-binding monooxygenase family.</text>
</comment>
<dbReference type="GO" id="GO:0004499">
    <property type="term" value="F:N,N-dimethylaniline monooxygenase activity"/>
    <property type="evidence" value="ECO:0007669"/>
    <property type="project" value="InterPro"/>
</dbReference>
<evidence type="ECO:0000313" key="6">
    <source>
        <dbReference type="EMBL" id="EAQ83484.1"/>
    </source>
</evidence>
<dbReference type="InParanoid" id="Q2GQ66"/>
<feature type="region of interest" description="Disordered" evidence="5">
    <location>
        <begin position="587"/>
        <end position="606"/>
    </location>
</feature>
<keyword evidence="7" id="KW-1185">Reference proteome</keyword>
<dbReference type="PANTHER" id="PTHR42877">
    <property type="entry name" value="L-ORNITHINE N(5)-MONOOXYGENASE-RELATED"/>
    <property type="match status" value="1"/>
</dbReference>
<evidence type="ECO:0000256" key="1">
    <source>
        <dbReference type="ARBA" id="ARBA00010139"/>
    </source>
</evidence>
<dbReference type="RefSeq" id="XP_001227815.1">
    <property type="nucleotide sequence ID" value="XM_001227814.1"/>
</dbReference>
<dbReference type="GeneID" id="4396911"/>
<protein>
    <submittedName>
        <fullName evidence="6">Uncharacterized protein</fullName>
    </submittedName>
</protein>
<evidence type="ECO:0000256" key="4">
    <source>
        <dbReference type="ARBA" id="ARBA00023002"/>
    </source>
</evidence>
<evidence type="ECO:0000256" key="5">
    <source>
        <dbReference type="SAM" id="MobiDB-lite"/>
    </source>
</evidence>
<dbReference type="VEuPathDB" id="FungiDB:CHGG_09888"/>
<gene>
    <name evidence="6" type="ORF">CHGG_09888</name>
</gene>
<dbReference type="InterPro" id="IPR020946">
    <property type="entry name" value="Flavin_mOase-like"/>
</dbReference>
<dbReference type="EMBL" id="CH408035">
    <property type="protein sequence ID" value="EAQ83484.1"/>
    <property type="molecule type" value="Genomic_DNA"/>
</dbReference>
<dbReference type="Pfam" id="PF00743">
    <property type="entry name" value="FMO-like"/>
    <property type="match status" value="1"/>
</dbReference>
<dbReference type="InterPro" id="IPR051209">
    <property type="entry name" value="FAD-bind_Monooxygenase_sf"/>
</dbReference>
<dbReference type="Gene3D" id="3.50.50.60">
    <property type="entry name" value="FAD/NAD(P)-binding domain"/>
    <property type="match status" value="2"/>
</dbReference>
<dbReference type="GO" id="GO:0050661">
    <property type="term" value="F:NADP binding"/>
    <property type="evidence" value="ECO:0007669"/>
    <property type="project" value="InterPro"/>
</dbReference>
<sequence>MDPPPSYSTFACIGTGFSGICLGATLERWHALLSTTPVTTPLPNRPDNPPNKTPPTTTPSSSQPHSLTLFSLDPTLGGTWTTNRYPSAACDVPSALYSFSFASNPRWSRVLPPAGELQAYLGRVADSYGVRERMVFGVEVYRCAWVEERGVWRLWGRGVEGGGEFVHECRFLFSGAGHFGRPRKLGVEGVERFRGEVFHSARWKEGVDLSGKRVVVFGNGCTAAQIVPAIVGQTRHLTQVVRSKHWVYPPIDKRMPKAARVLLGLVPGLATAQRFLVYALAEIDWKGFKLTEAGARFRKNKRREVEKYMRETAPEKYHDILIPDFEIGCKRRIFDTNYLASLHAENLTLTNEGVAEILANGIRMQSGEIIEADVIIMANGFATGQYLKGVEVIGRGGETLEEHWESFGGPEAYNCTAVSGFPNMFFLLGPNTATGHTSAIMAIENAVNYSLRVLQPVLEGHAAVACLKRSAEEDWTNRLQSSLKDTVWTGCNNWYTRGPKGTAWNAMTYPWSQARCWYESLFPVWEDWEFTMQPVPALRPRQLHVQAHEAGSSRCAAKVDAFEVDEDVRELFSLALLICHGEGRRTKRSCSMGNPPKTRLAPSSGFLAPHLARDGDRLALDQDGAVREPGNSEARAIVQFEEDGHRRSKVESHVAGERNGAGSEVGEDVDGLGRCPVDDLQPNKLVASHHDRHPLRVEEQARGWQLRVVSAAEHVAQLFDAQPLPRFGVMLGYKDGDVFAVGTGPLDDGCHVQVPPVLVQGRDGSQTVYEGRLALRCIKALTGPLEVQLGLLAVAQAPEEAPKPWATIRADLLLEDDNGCELEEQPVRFEMLHQAFRSLSATVPGRRQEEAGLQDGVELEEVPEEQDHWDPAKRVITLSGANQKQETITSLTPLWGLPAAGKFLQGSFGVPARSGHGHSCAWRNSRFLRSEMPWLALSAQTNFFPFAWRNVRGTSTSGRFLLPGGTCEERVLPEGSFCLEERARNEYFRKVPFAWRNVRGTSTSGRFLLPGGTCEERVLPKGSFCLEERARNEYFRKVPFAWRNVRGTSTSERFLCLEERARNEYFRKVPFSRKTMLQARTNSAP</sequence>
<feature type="compositionally biased region" description="Basic and acidic residues" evidence="5">
    <location>
        <begin position="643"/>
        <end position="656"/>
    </location>
</feature>
<dbReference type="GO" id="GO:0050660">
    <property type="term" value="F:flavin adenine dinucleotide binding"/>
    <property type="evidence" value="ECO:0007669"/>
    <property type="project" value="InterPro"/>
</dbReference>
<feature type="region of interest" description="Disordered" evidence="5">
    <location>
        <begin position="36"/>
        <end position="66"/>
    </location>
</feature>
<dbReference type="HOGENOM" id="CLU_285440_0_0_1"/>
<reference evidence="7" key="1">
    <citation type="journal article" date="2015" name="Genome Announc.">
        <title>Draft genome sequence of the cellulolytic fungus Chaetomium globosum.</title>
        <authorList>
            <person name="Cuomo C.A."/>
            <person name="Untereiner W.A."/>
            <person name="Ma L.-J."/>
            <person name="Grabherr M."/>
            <person name="Birren B.W."/>
        </authorList>
    </citation>
    <scope>NUCLEOTIDE SEQUENCE [LARGE SCALE GENOMIC DNA]</scope>
    <source>
        <strain evidence="7">ATCC 6205 / CBS 148.51 / DSM 1962 / NBRC 6347 / NRRL 1970</strain>
    </source>
</reference>
<evidence type="ECO:0000256" key="2">
    <source>
        <dbReference type="ARBA" id="ARBA00022630"/>
    </source>
</evidence>
<keyword evidence="4" id="KW-0560">Oxidoreductase</keyword>
<dbReference type="InterPro" id="IPR036188">
    <property type="entry name" value="FAD/NAD-bd_sf"/>
</dbReference>